<organism evidence="2">
    <name type="scientific">Tanacetum cinerariifolium</name>
    <name type="common">Dalmatian daisy</name>
    <name type="synonym">Chrysanthemum cinerariifolium</name>
    <dbReference type="NCBI Taxonomy" id="118510"/>
    <lineage>
        <taxon>Eukaryota</taxon>
        <taxon>Viridiplantae</taxon>
        <taxon>Streptophyta</taxon>
        <taxon>Embryophyta</taxon>
        <taxon>Tracheophyta</taxon>
        <taxon>Spermatophyta</taxon>
        <taxon>Magnoliopsida</taxon>
        <taxon>eudicotyledons</taxon>
        <taxon>Gunneridae</taxon>
        <taxon>Pentapetalae</taxon>
        <taxon>asterids</taxon>
        <taxon>campanulids</taxon>
        <taxon>Asterales</taxon>
        <taxon>Asteraceae</taxon>
        <taxon>Asteroideae</taxon>
        <taxon>Anthemideae</taxon>
        <taxon>Anthemidinae</taxon>
        <taxon>Tanacetum</taxon>
    </lineage>
</organism>
<proteinExistence type="predicted"/>
<keyword evidence="2" id="KW-0695">RNA-directed DNA polymerase</keyword>
<feature type="domain" description="Tf2-1-like SH3-like" evidence="1">
    <location>
        <begin position="1"/>
        <end position="32"/>
    </location>
</feature>
<dbReference type="PANTHER" id="PTHR46148:SF59">
    <property type="entry name" value="NUCLEOTIDYLTRANSFERASE, RIBONUCLEASE H"/>
    <property type="match status" value="1"/>
</dbReference>
<keyword evidence="2" id="KW-0548">Nucleotidyltransferase</keyword>
<sequence length="77" mass="8951">VLAKVGIVAYRLELPDRLSRVHSTFQVSNLKKRLFDEPLAIPVDEIQIDDELNFIEELVEIIDQEVKHLIWEGCHTL</sequence>
<feature type="non-terminal residue" evidence="2">
    <location>
        <position position="1"/>
    </location>
</feature>
<dbReference type="Pfam" id="PF24626">
    <property type="entry name" value="SH3_Tf2-1"/>
    <property type="match status" value="1"/>
</dbReference>
<accession>A0A699USW2</accession>
<evidence type="ECO:0000259" key="1">
    <source>
        <dbReference type="Pfam" id="PF24626"/>
    </source>
</evidence>
<dbReference type="AlphaFoldDB" id="A0A699USW2"/>
<dbReference type="GO" id="GO:0003964">
    <property type="term" value="F:RNA-directed DNA polymerase activity"/>
    <property type="evidence" value="ECO:0007669"/>
    <property type="project" value="UniProtKB-KW"/>
</dbReference>
<keyword evidence="2" id="KW-0808">Transferase</keyword>
<reference evidence="2" key="1">
    <citation type="journal article" date="2019" name="Sci. Rep.">
        <title>Draft genome of Tanacetum cinerariifolium, the natural source of mosquito coil.</title>
        <authorList>
            <person name="Yamashiro T."/>
            <person name="Shiraishi A."/>
            <person name="Satake H."/>
            <person name="Nakayama K."/>
        </authorList>
    </citation>
    <scope>NUCLEOTIDE SEQUENCE</scope>
</reference>
<gene>
    <name evidence="2" type="ORF">Tci_897529</name>
</gene>
<dbReference type="PANTHER" id="PTHR46148">
    <property type="entry name" value="CHROMO DOMAIN-CONTAINING PROTEIN"/>
    <property type="match status" value="1"/>
</dbReference>
<dbReference type="InterPro" id="IPR056924">
    <property type="entry name" value="SH3_Tf2-1"/>
</dbReference>
<comment type="caution">
    <text evidence="2">The sequence shown here is derived from an EMBL/GenBank/DDBJ whole genome shotgun (WGS) entry which is preliminary data.</text>
</comment>
<evidence type="ECO:0000313" key="2">
    <source>
        <dbReference type="EMBL" id="GFD25560.1"/>
    </source>
</evidence>
<name>A0A699USW2_TANCI</name>
<protein>
    <submittedName>
        <fullName evidence="2">Reverse transcriptase domain-containing protein</fullName>
    </submittedName>
</protein>
<dbReference type="EMBL" id="BKCJ011361624">
    <property type="protein sequence ID" value="GFD25560.1"/>
    <property type="molecule type" value="Genomic_DNA"/>
</dbReference>